<evidence type="ECO:0000313" key="2">
    <source>
        <dbReference type="Proteomes" id="UP001153069"/>
    </source>
</evidence>
<accession>A0A9N8HDY5</accession>
<sequence length="204" mass="24193">MAEEIVSFLDRRFLLNCMEIPQVVNHFDLTNYYCQRHENNMECQMALREERRKENPWMKNYDNKDDSDNSNDHPNIKHKKIECAECVDIEYDPCCWRCDCCDKFVHADYEETCQKPECRKIACYSCIDKDRDVMAFCQNEGCFVRVCKYWYCEPLNSCPHCKDRFCDMCLNLVNCSECGLCIGCLAGCDQSYLCTEDLDCWCRC</sequence>
<gene>
    <name evidence="1" type="ORF">SEMRO_447_G145030.1</name>
</gene>
<protein>
    <submittedName>
        <fullName evidence="1">Uncharacterized protein</fullName>
    </submittedName>
</protein>
<dbReference type="EMBL" id="CAICTM010000446">
    <property type="protein sequence ID" value="CAB9510686.1"/>
    <property type="molecule type" value="Genomic_DNA"/>
</dbReference>
<name>A0A9N8HDY5_9STRA</name>
<comment type="caution">
    <text evidence="1">The sequence shown here is derived from an EMBL/GenBank/DDBJ whole genome shotgun (WGS) entry which is preliminary data.</text>
</comment>
<keyword evidence="2" id="KW-1185">Reference proteome</keyword>
<reference evidence="1" key="1">
    <citation type="submission" date="2020-06" db="EMBL/GenBank/DDBJ databases">
        <authorList>
            <consortium name="Plant Systems Biology data submission"/>
        </authorList>
    </citation>
    <scope>NUCLEOTIDE SEQUENCE</scope>
    <source>
        <strain evidence="1">D6</strain>
    </source>
</reference>
<evidence type="ECO:0000313" key="1">
    <source>
        <dbReference type="EMBL" id="CAB9510686.1"/>
    </source>
</evidence>
<organism evidence="1 2">
    <name type="scientific">Seminavis robusta</name>
    <dbReference type="NCBI Taxonomy" id="568900"/>
    <lineage>
        <taxon>Eukaryota</taxon>
        <taxon>Sar</taxon>
        <taxon>Stramenopiles</taxon>
        <taxon>Ochrophyta</taxon>
        <taxon>Bacillariophyta</taxon>
        <taxon>Bacillariophyceae</taxon>
        <taxon>Bacillariophycidae</taxon>
        <taxon>Naviculales</taxon>
        <taxon>Naviculaceae</taxon>
        <taxon>Seminavis</taxon>
    </lineage>
</organism>
<dbReference type="Proteomes" id="UP001153069">
    <property type="component" value="Unassembled WGS sequence"/>
</dbReference>
<proteinExistence type="predicted"/>
<dbReference type="AlphaFoldDB" id="A0A9N8HDY5"/>